<dbReference type="GO" id="GO:0000981">
    <property type="term" value="F:DNA-binding transcription factor activity, RNA polymerase II-specific"/>
    <property type="evidence" value="ECO:0007669"/>
    <property type="project" value="TreeGrafter"/>
</dbReference>
<evidence type="ECO:0000256" key="4">
    <source>
        <dbReference type="ARBA" id="ARBA00023008"/>
    </source>
</evidence>
<dbReference type="OrthoDB" id="5600085at2759"/>
<dbReference type="GO" id="GO:0045944">
    <property type="term" value="P:positive regulation of transcription by RNA polymerase II"/>
    <property type="evidence" value="ECO:0007669"/>
    <property type="project" value="TreeGrafter"/>
</dbReference>
<dbReference type="InterPro" id="IPR051763">
    <property type="entry name" value="Copper_Homeo_Regul"/>
</dbReference>
<feature type="non-terminal residue" evidence="9">
    <location>
        <position position="50"/>
    </location>
</feature>
<dbReference type="SUPFAM" id="SSF57879">
    <property type="entry name" value="Zinc domain conserved in yeast copper-regulated transcription factors"/>
    <property type="match status" value="1"/>
</dbReference>
<evidence type="ECO:0000256" key="1">
    <source>
        <dbReference type="ARBA" id="ARBA00004123"/>
    </source>
</evidence>
<dbReference type="Proteomes" id="UP000054279">
    <property type="component" value="Unassembled WGS sequence"/>
</dbReference>
<feature type="non-terminal residue" evidence="9">
    <location>
        <position position="1"/>
    </location>
</feature>
<keyword evidence="6" id="KW-0804">Transcription</keyword>
<comment type="subcellular location">
    <subcellularLocation>
        <location evidence="1">Nucleus</location>
    </subcellularLocation>
</comment>
<dbReference type="InterPro" id="IPR036395">
    <property type="entry name" value="Cu_fist_DNA-bd_dom_sf"/>
</dbReference>
<evidence type="ECO:0000313" key="10">
    <source>
        <dbReference type="Proteomes" id="UP000054279"/>
    </source>
</evidence>
<evidence type="ECO:0000256" key="5">
    <source>
        <dbReference type="ARBA" id="ARBA00023015"/>
    </source>
</evidence>
<dbReference type="PANTHER" id="PTHR28088">
    <property type="entry name" value="TRANSCRIPTIONAL ACTIVATOR HAA1-RELATED"/>
    <property type="match status" value="1"/>
</dbReference>
<evidence type="ECO:0000256" key="6">
    <source>
        <dbReference type="ARBA" id="ARBA00023163"/>
    </source>
</evidence>
<dbReference type="SMART" id="SM01090">
    <property type="entry name" value="Copper-fist"/>
    <property type="match status" value="1"/>
</dbReference>
<evidence type="ECO:0000256" key="7">
    <source>
        <dbReference type="ARBA" id="ARBA00023242"/>
    </source>
</evidence>
<dbReference type="GO" id="GO:0006878">
    <property type="term" value="P:intracellular copper ion homeostasis"/>
    <property type="evidence" value="ECO:0007669"/>
    <property type="project" value="TreeGrafter"/>
</dbReference>
<dbReference type="HOGENOM" id="CLU_190858_0_0_1"/>
<dbReference type="InterPro" id="IPR001083">
    <property type="entry name" value="Cu_fist_DNA-bd_dom"/>
</dbReference>
<dbReference type="PROSITE" id="PS50073">
    <property type="entry name" value="COPPER_FIST_2"/>
    <property type="match status" value="1"/>
</dbReference>
<keyword evidence="4" id="KW-0186">Copper</keyword>
<evidence type="ECO:0000256" key="3">
    <source>
        <dbReference type="ARBA" id="ARBA00022833"/>
    </source>
</evidence>
<evidence type="ECO:0000313" key="9">
    <source>
        <dbReference type="EMBL" id="KIJ33546.1"/>
    </source>
</evidence>
<dbReference type="EMBL" id="KN837211">
    <property type="protein sequence ID" value="KIJ33546.1"/>
    <property type="molecule type" value="Genomic_DNA"/>
</dbReference>
<accession>A0A0C9V8B3</accession>
<dbReference type="PANTHER" id="PTHR28088:SF5">
    <property type="entry name" value="TRANSCRIPTIONAL ACTIVATOR HAA1-RELATED"/>
    <property type="match status" value="1"/>
</dbReference>
<keyword evidence="10" id="KW-1185">Reference proteome</keyword>
<name>A0A0C9V8B3_SPHS4</name>
<dbReference type="GO" id="GO:0006879">
    <property type="term" value="P:intracellular iron ion homeostasis"/>
    <property type="evidence" value="ECO:0007669"/>
    <property type="project" value="TreeGrafter"/>
</dbReference>
<keyword evidence="7" id="KW-0539">Nucleus</keyword>
<dbReference type="PRINTS" id="PR00617">
    <property type="entry name" value="COPPERFIST"/>
</dbReference>
<dbReference type="FunFam" id="3.90.430.10:FF:000001">
    <property type="entry name" value="Copper fist DNA-binding protein"/>
    <property type="match status" value="1"/>
</dbReference>
<dbReference type="AlphaFoldDB" id="A0A0C9V8B3"/>
<dbReference type="GO" id="GO:0005634">
    <property type="term" value="C:nucleus"/>
    <property type="evidence" value="ECO:0007669"/>
    <property type="project" value="UniProtKB-SubCell"/>
</dbReference>
<evidence type="ECO:0000256" key="2">
    <source>
        <dbReference type="ARBA" id="ARBA00022723"/>
    </source>
</evidence>
<feature type="domain" description="Copper-fist" evidence="8">
    <location>
        <begin position="1"/>
        <end position="29"/>
    </location>
</feature>
<keyword evidence="3" id="KW-0862">Zinc</keyword>
<sequence>ETCIKGHRSSACSHTERTLYEIKKKGRPITQCEHCRALRKTRQVHVKCTC</sequence>
<dbReference type="GO" id="GO:0005507">
    <property type="term" value="F:copper ion binding"/>
    <property type="evidence" value="ECO:0007669"/>
    <property type="project" value="InterPro"/>
</dbReference>
<dbReference type="GO" id="GO:0000978">
    <property type="term" value="F:RNA polymerase II cis-regulatory region sequence-specific DNA binding"/>
    <property type="evidence" value="ECO:0007669"/>
    <property type="project" value="TreeGrafter"/>
</dbReference>
<proteinExistence type="predicted"/>
<dbReference type="SMART" id="SM00412">
    <property type="entry name" value="Cu_FIST"/>
    <property type="match status" value="1"/>
</dbReference>
<protein>
    <recommendedName>
        <fullName evidence="8">Copper-fist domain-containing protein</fullName>
    </recommendedName>
</protein>
<organism evidence="9 10">
    <name type="scientific">Sphaerobolus stellatus (strain SS14)</name>
    <dbReference type="NCBI Taxonomy" id="990650"/>
    <lineage>
        <taxon>Eukaryota</taxon>
        <taxon>Fungi</taxon>
        <taxon>Dikarya</taxon>
        <taxon>Basidiomycota</taxon>
        <taxon>Agaricomycotina</taxon>
        <taxon>Agaricomycetes</taxon>
        <taxon>Phallomycetidae</taxon>
        <taxon>Geastrales</taxon>
        <taxon>Sphaerobolaceae</taxon>
        <taxon>Sphaerobolus</taxon>
    </lineage>
</organism>
<reference evidence="9 10" key="1">
    <citation type="submission" date="2014-06" db="EMBL/GenBank/DDBJ databases">
        <title>Evolutionary Origins and Diversification of the Mycorrhizal Mutualists.</title>
        <authorList>
            <consortium name="DOE Joint Genome Institute"/>
            <consortium name="Mycorrhizal Genomics Consortium"/>
            <person name="Kohler A."/>
            <person name="Kuo A."/>
            <person name="Nagy L.G."/>
            <person name="Floudas D."/>
            <person name="Copeland A."/>
            <person name="Barry K.W."/>
            <person name="Cichocki N."/>
            <person name="Veneault-Fourrey C."/>
            <person name="LaButti K."/>
            <person name="Lindquist E.A."/>
            <person name="Lipzen A."/>
            <person name="Lundell T."/>
            <person name="Morin E."/>
            <person name="Murat C."/>
            <person name="Riley R."/>
            <person name="Ohm R."/>
            <person name="Sun H."/>
            <person name="Tunlid A."/>
            <person name="Henrissat B."/>
            <person name="Grigoriev I.V."/>
            <person name="Hibbett D.S."/>
            <person name="Martin F."/>
        </authorList>
    </citation>
    <scope>NUCLEOTIDE SEQUENCE [LARGE SCALE GENOMIC DNA]</scope>
    <source>
        <strain evidence="9 10">SS14</strain>
    </source>
</reference>
<keyword evidence="5" id="KW-0805">Transcription regulation</keyword>
<dbReference type="Pfam" id="PF00649">
    <property type="entry name" value="Copper-fist"/>
    <property type="match status" value="1"/>
</dbReference>
<evidence type="ECO:0000259" key="8">
    <source>
        <dbReference type="PROSITE" id="PS50073"/>
    </source>
</evidence>
<gene>
    <name evidence="9" type="ORF">M422DRAFT_147299</name>
</gene>
<keyword evidence="2" id="KW-0479">Metal-binding</keyword>
<dbReference type="Gene3D" id="3.90.430.10">
    <property type="entry name" value="Copper fist DNA-binding domain"/>
    <property type="match status" value="1"/>
</dbReference>